<evidence type="ECO:0000256" key="3">
    <source>
        <dbReference type="ARBA" id="ARBA00017699"/>
    </source>
</evidence>
<dbReference type="EMBL" id="UGXG01000002">
    <property type="protein sequence ID" value="SUG47539.1"/>
    <property type="molecule type" value="Genomic_DNA"/>
</dbReference>
<evidence type="ECO:0000256" key="5">
    <source>
        <dbReference type="PROSITE-ProRule" id="PRU01106"/>
    </source>
</evidence>
<dbReference type="SUPFAM" id="SSF54637">
    <property type="entry name" value="Thioesterase/thiol ester dehydrase-isomerase"/>
    <property type="match status" value="1"/>
</dbReference>
<dbReference type="GO" id="GO:0052816">
    <property type="term" value="F:long-chain fatty acyl-CoA hydrolase activity"/>
    <property type="evidence" value="ECO:0007669"/>
    <property type="project" value="TreeGrafter"/>
</dbReference>
<dbReference type="InterPro" id="IPR006683">
    <property type="entry name" value="Thioestr_dom"/>
</dbReference>
<dbReference type="GO" id="GO:0006637">
    <property type="term" value="P:acyl-CoA metabolic process"/>
    <property type="evidence" value="ECO:0007669"/>
    <property type="project" value="TreeGrafter"/>
</dbReference>
<keyword evidence="4 5" id="KW-0378">Hydrolase</keyword>
<dbReference type="Pfam" id="PF03061">
    <property type="entry name" value="4HBT"/>
    <property type="match status" value="1"/>
</dbReference>
<comment type="similarity">
    <text evidence="2">Belongs to the acyl coenzyme A hydrolase family.</text>
</comment>
<dbReference type="PROSITE" id="PS51770">
    <property type="entry name" value="HOTDOG_ACOT"/>
    <property type="match status" value="1"/>
</dbReference>
<evidence type="ECO:0000259" key="6">
    <source>
        <dbReference type="PROSITE" id="PS51770"/>
    </source>
</evidence>
<dbReference type="GO" id="GO:0009062">
    <property type="term" value="P:fatty acid catabolic process"/>
    <property type="evidence" value="ECO:0007669"/>
    <property type="project" value="TreeGrafter"/>
</dbReference>
<evidence type="ECO:0000256" key="1">
    <source>
        <dbReference type="ARBA" id="ARBA00004102"/>
    </source>
</evidence>
<dbReference type="Gene3D" id="3.10.129.10">
    <property type="entry name" value="Hotdog Thioesterase"/>
    <property type="match status" value="1"/>
</dbReference>
<evidence type="ECO:0000256" key="2">
    <source>
        <dbReference type="ARBA" id="ARBA00010458"/>
    </source>
</evidence>
<organism evidence="7 8">
    <name type="scientific">Salmonella enterica subsp. arizonae</name>
    <dbReference type="NCBI Taxonomy" id="59203"/>
    <lineage>
        <taxon>Bacteria</taxon>
        <taxon>Pseudomonadati</taxon>
        <taxon>Pseudomonadota</taxon>
        <taxon>Gammaproteobacteria</taxon>
        <taxon>Enterobacterales</taxon>
        <taxon>Enterobacteriaceae</taxon>
        <taxon>Salmonella</taxon>
    </lineage>
</organism>
<accession>A0A379TDG1</accession>
<feature type="domain" description="HotDog ACOT-type" evidence="6">
    <location>
        <begin position="8"/>
        <end position="111"/>
    </location>
</feature>
<evidence type="ECO:0000256" key="4">
    <source>
        <dbReference type="ARBA" id="ARBA00022801"/>
    </source>
</evidence>
<dbReference type="NCBIfam" id="NF007970">
    <property type="entry name" value="PRK10694.1"/>
    <property type="match status" value="1"/>
</dbReference>
<gene>
    <name evidence="7" type="primary">yciA</name>
    <name evidence="7" type="ORF">NCTC8297_02810</name>
</gene>
<dbReference type="InterPro" id="IPR040170">
    <property type="entry name" value="Cytosol_ACT"/>
</dbReference>
<dbReference type="AlphaFoldDB" id="A0A379TDG1"/>
<protein>
    <recommendedName>
        <fullName evidence="3">Acyl-CoA thioester hydrolase YciA</fullName>
    </recommendedName>
</protein>
<dbReference type="GO" id="GO:0005829">
    <property type="term" value="C:cytosol"/>
    <property type="evidence" value="ECO:0007669"/>
    <property type="project" value="TreeGrafter"/>
</dbReference>
<dbReference type="PANTHER" id="PTHR11049">
    <property type="entry name" value="ACYL COENZYME A THIOESTER HYDROLASE"/>
    <property type="match status" value="1"/>
</dbReference>
<dbReference type="InterPro" id="IPR033120">
    <property type="entry name" value="HOTDOG_ACOT"/>
</dbReference>
<dbReference type="FunFam" id="3.10.129.10:FF:000008">
    <property type="entry name" value="Acyl-CoA thioester hydrolase"/>
    <property type="match status" value="1"/>
</dbReference>
<evidence type="ECO:0000313" key="7">
    <source>
        <dbReference type="EMBL" id="SUG47539.1"/>
    </source>
</evidence>
<dbReference type="PANTHER" id="PTHR11049:SF5">
    <property type="entry name" value="ACYL-COA THIOESTER HYDROLASE YCIA"/>
    <property type="match status" value="1"/>
</dbReference>
<dbReference type="Proteomes" id="UP000254741">
    <property type="component" value="Unassembled WGS sequence"/>
</dbReference>
<sequence length="111" mass="12144">MTTIDNTPQGELVLRTLAMPADTNANGDIFGGWLMSQMDIGGAILAKEIAHGRVVTVRVEGMTFLRPVAVGDVVCCYARCVKRGRTSISINIEVWVKKGRVRTDWTALQSH</sequence>
<evidence type="ECO:0000313" key="8">
    <source>
        <dbReference type="Proteomes" id="UP000254741"/>
    </source>
</evidence>
<name>A0A379TDG1_SALER</name>
<comment type="function">
    <text evidence="1">Catalyzes the hydrolysis of the thioester bond in palmitoyl-CoA and malonyl-CoA.</text>
</comment>
<dbReference type="CDD" id="cd03442">
    <property type="entry name" value="BFIT_BACH"/>
    <property type="match status" value="1"/>
</dbReference>
<proteinExistence type="inferred from homology"/>
<reference evidence="7 8" key="1">
    <citation type="submission" date="2018-06" db="EMBL/GenBank/DDBJ databases">
        <authorList>
            <consortium name="Pathogen Informatics"/>
            <person name="Doyle S."/>
        </authorList>
    </citation>
    <scope>NUCLEOTIDE SEQUENCE [LARGE SCALE GENOMIC DNA]</scope>
    <source>
        <strain evidence="7 8">NCTC8297</strain>
    </source>
</reference>
<dbReference type="InterPro" id="IPR029069">
    <property type="entry name" value="HotDog_dom_sf"/>
</dbReference>